<name>A0A8H8U674_9HELO</name>
<comment type="caution">
    <text evidence="1">The sequence shown here is derived from an EMBL/GenBank/DDBJ whole genome shotgun (WGS) entry which is preliminary data.</text>
</comment>
<dbReference type="Gene3D" id="2.60.120.10">
    <property type="entry name" value="Jelly Rolls"/>
    <property type="match status" value="1"/>
</dbReference>
<protein>
    <submittedName>
        <fullName evidence="1">Uncharacterized protein</fullName>
    </submittedName>
</protein>
<evidence type="ECO:0000313" key="2">
    <source>
        <dbReference type="Proteomes" id="UP000462212"/>
    </source>
</evidence>
<sequence>MRTCSFSEAAFNFGRKRIETRRLVYSRRENMALSRKTLPIPSSLWTQIHDWSVSYSLFKRHYNLFPFGILRSARNYILPREEMRSMYSAYLAYWRQRSRSNTYTPYFVAKDYGPKFIVTEGGYQVIQSFVTLITSGGNLLFPPSRWIGC</sequence>
<evidence type="ECO:0000313" key="1">
    <source>
        <dbReference type="EMBL" id="TVY35597.1"/>
    </source>
</evidence>
<dbReference type="EMBL" id="QGMJ01000508">
    <property type="protein sequence ID" value="TVY35597.1"/>
    <property type="molecule type" value="Genomic_DNA"/>
</dbReference>
<dbReference type="Proteomes" id="UP000462212">
    <property type="component" value="Unassembled WGS sequence"/>
</dbReference>
<dbReference type="AlphaFoldDB" id="A0A8H8U674"/>
<accession>A0A8H8U674</accession>
<dbReference type="OrthoDB" id="5370773at2759"/>
<keyword evidence="2" id="KW-1185">Reference proteome</keyword>
<proteinExistence type="predicted"/>
<dbReference type="InterPro" id="IPR014710">
    <property type="entry name" value="RmlC-like_jellyroll"/>
</dbReference>
<reference evidence="1 2" key="1">
    <citation type="submission" date="2018-05" db="EMBL/GenBank/DDBJ databases">
        <title>Genome sequencing and assembly of the regulated plant pathogen Lachnellula willkommii and related sister species for the development of diagnostic species identification markers.</title>
        <authorList>
            <person name="Giroux E."/>
            <person name="Bilodeau G."/>
        </authorList>
    </citation>
    <scope>NUCLEOTIDE SEQUENCE [LARGE SCALE GENOMIC DNA]</scope>
    <source>
        <strain evidence="1 2">CBS 197.66</strain>
    </source>
</reference>
<organism evidence="1 2">
    <name type="scientific">Lachnellula subtilissima</name>
    <dbReference type="NCBI Taxonomy" id="602034"/>
    <lineage>
        <taxon>Eukaryota</taxon>
        <taxon>Fungi</taxon>
        <taxon>Dikarya</taxon>
        <taxon>Ascomycota</taxon>
        <taxon>Pezizomycotina</taxon>
        <taxon>Leotiomycetes</taxon>
        <taxon>Helotiales</taxon>
        <taxon>Lachnaceae</taxon>
        <taxon>Lachnellula</taxon>
    </lineage>
</organism>
<gene>
    <name evidence="1" type="ORF">LSUB1_G003843</name>
</gene>